<keyword evidence="2" id="KW-1185">Reference proteome</keyword>
<sequence>MKKLRWGVVIALLWQLAGCAVVVPRPYVAGPVFVPAPVVVVPYGGHRHWH</sequence>
<dbReference type="RefSeq" id="WP_212687614.1">
    <property type="nucleotide sequence ID" value="NZ_JAGSPN010000005.1"/>
</dbReference>
<evidence type="ECO:0000313" key="2">
    <source>
        <dbReference type="Proteomes" id="UP000680067"/>
    </source>
</evidence>
<dbReference type="AlphaFoldDB" id="A0A941DJR1"/>
<comment type="caution">
    <text evidence="1">The sequence shown here is derived from an EMBL/GenBank/DDBJ whole genome shotgun (WGS) entry which is preliminary data.</text>
</comment>
<dbReference type="Proteomes" id="UP000680067">
    <property type="component" value="Unassembled WGS sequence"/>
</dbReference>
<organism evidence="1 2">
    <name type="scientific">Undibacterium luofuense</name>
    <dbReference type="NCBI Taxonomy" id="2828733"/>
    <lineage>
        <taxon>Bacteria</taxon>
        <taxon>Pseudomonadati</taxon>
        <taxon>Pseudomonadota</taxon>
        <taxon>Betaproteobacteria</taxon>
        <taxon>Burkholderiales</taxon>
        <taxon>Oxalobacteraceae</taxon>
        <taxon>Undibacterium</taxon>
    </lineage>
</organism>
<evidence type="ECO:0000313" key="1">
    <source>
        <dbReference type="EMBL" id="MBR7782282.1"/>
    </source>
</evidence>
<dbReference type="EMBL" id="JAGSPN010000005">
    <property type="protein sequence ID" value="MBR7782282.1"/>
    <property type="molecule type" value="Genomic_DNA"/>
</dbReference>
<proteinExistence type="predicted"/>
<accession>A0A941DJR1</accession>
<reference evidence="1" key="1">
    <citation type="submission" date="2021-04" db="EMBL/GenBank/DDBJ databases">
        <title>novel species isolated from subtropical streams in China.</title>
        <authorList>
            <person name="Lu H."/>
        </authorList>
    </citation>
    <scope>NUCLEOTIDE SEQUENCE</scope>
    <source>
        <strain evidence="1">LFS511W</strain>
    </source>
</reference>
<protein>
    <submittedName>
        <fullName evidence="1">Uncharacterized protein</fullName>
    </submittedName>
</protein>
<name>A0A941DJR1_9BURK</name>
<gene>
    <name evidence="1" type="ORF">KDM89_09020</name>
</gene>